<feature type="transmembrane region" description="Helical" evidence="8">
    <location>
        <begin position="38"/>
        <end position="66"/>
    </location>
</feature>
<dbReference type="GO" id="GO:0005524">
    <property type="term" value="F:ATP binding"/>
    <property type="evidence" value="ECO:0007669"/>
    <property type="project" value="UniProtKB-KW"/>
</dbReference>
<evidence type="ECO:0000256" key="4">
    <source>
        <dbReference type="ARBA" id="ARBA00022741"/>
    </source>
</evidence>
<keyword evidence="2" id="KW-0813">Transport</keyword>
<feature type="transmembrane region" description="Helical" evidence="8">
    <location>
        <begin position="172"/>
        <end position="195"/>
    </location>
</feature>
<evidence type="ECO:0000256" key="8">
    <source>
        <dbReference type="SAM" id="Phobius"/>
    </source>
</evidence>
<dbReference type="SUPFAM" id="SSF90123">
    <property type="entry name" value="ABC transporter transmembrane region"/>
    <property type="match status" value="1"/>
</dbReference>
<dbReference type="InterPro" id="IPR044726">
    <property type="entry name" value="ABCC_6TM_D2"/>
</dbReference>
<keyword evidence="7 8" id="KW-0472">Membrane</keyword>
<dbReference type="PANTHER" id="PTHR24223:SF399">
    <property type="entry name" value="ABC TRANSPORTER ATNG"/>
    <property type="match status" value="1"/>
</dbReference>
<keyword evidence="3 8" id="KW-0812">Transmembrane</keyword>
<dbReference type="GO" id="GO:0140359">
    <property type="term" value="F:ABC-type transporter activity"/>
    <property type="evidence" value="ECO:0007669"/>
    <property type="project" value="InterPro"/>
</dbReference>
<keyword evidence="11" id="KW-1185">Reference proteome</keyword>
<dbReference type="GO" id="GO:0016887">
    <property type="term" value="F:ATP hydrolysis activity"/>
    <property type="evidence" value="ECO:0007669"/>
    <property type="project" value="InterPro"/>
</dbReference>
<accession>A0A0G2IAL1</accession>
<organism evidence="10 11">
    <name type="scientific">Diaporthe ampelina</name>
    <dbReference type="NCBI Taxonomy" id="1214573"/>
    <lineage>
        <taxon>Eukaryota</taxon>
        <taxon>Fungi</taxon>
        <taxon>Dikarya</taxon>
        <taxon>Ascomycota</taxon>
        <taxon>Pezizomycotina</taxon>
        <taxon>Sordariomycetes</taxon>
        <taxon>Sordariomycetidae</taxon>
        <taxon>Diaporthales</taxon>
        <taxon>Diaporthaceae</taxon>
        <taxon>Diaporthe</taxon>
    </lineage>
</organism>
<dbReference type="Gene3D" id="3.40.50.300">
    <property type="entry name" value="P-loop containing nucleotide triphosphate hydrolases"/>
    <property type="match status" value="1"/>
</dbReference>
<evidence type="ECO:0000256" key="2">
    <source>
        <dbReference type="ARBA" id="ARBA00022448"/>
    </source>
</evidence>
<dbReference type="InterPro" id="IPR027417">
    <property type="entry name" value="P-loop_NTPase"/>
</dbReference>
<reference evidence="10 11" key="2">
    <citation type="submission" date="2015-05" db="EMBL/GenBank/DDBJ databases">
        <authorList>
            <person name="Morales-Cruz A."/>
            <person name="Amrine K.C."/>
            <person name="Cantu D."/>
        </authorList>
    </citation>
    <scope>NUCLEOTIDE SEQUENCE [LARGE SCALE GENOMIC DNA]</scope>
    <source>
        <strain evidence="10">DA912</strain>
    </source>
</reference>
<dbReference type="CDD" id="cd18580">
    <property type="entry name" value="ABC_6TM_ABCC_D2"/>
    <property type="match status" value="1"/>
</dbReference>
<dbReference type="Gene3D" id="1.20.1560.10">
    <property type="entry name" value="ABC transporter type 1, transmembrane domain"/>
    <property type="match status" value="1"/>
</dbReference>
<dbReference type="SUPFAM" id="SSF52540">
    <property type="entry name" value="P-loop containing nucleoside triphosphate hydrolases"/>
    <property type="match status" value="1"/>
</dbReference>
<dbReference type="PROSITE" id="PS50929">
    <property type="entry name" value="ABC_TM1F"/>
    <property type="match status" value="1"/>
</dbReference>
<dbReference type="Proteomes" id="UP000034680">
    <property type="component" value="Unassembled WGS sequence"/>
</dbReference>
<proteinExistence type="predicted"/>
<evidence type="ECO:0000259" key="9">
    <source>
        <dbReference type="PROSITE" id="PS50929"/>
    </source>
</evidence>
<evidence type="ECO:0000313" key="10">
    <source>
        <dbReference type="EMBL" id="KKY36765.1"/>
    </source>
</evidence>
<dbReference type="AlphaFoldDB" id="A0A0G2IAL1"/>
<dbReference type="PANTHER" id="PTHR24223">
    <property type="entry name" value="ATP-BINDING CASSETTE SUB-FAMILY C"/>
    <property type="match status" value="1"/>
</dbReference>
<dbReference type="Pfam" id="PF00664">
    <property type="entry name" value="ABC_membrane"/>
    <property type="match status" value="1"/>
</dbReference>
<dbReference type="OrthoDB" id="6500128at2759"/>
<comment type="caution">
    <text evidence="10">The sequence shown here is derived from an EMBL/GenBank/DDBJ whole genome shotgun (WGS) entry which is preliminary data.</text>
</comment>
<keyword evidence="5 10" id="KW-0067">ATP-binding</keyword>
<reference evidence="10 11" key="1">
    <citation type="submission" date="2015-05" db="EMBL/GenBank/DDBJ databases">
        <title>Distinctive expansion of gene families associated with plant cell wall degradation and secondary metabolism in the genomes of grapevine trunk pathogens.</title>
        <authorList>
            <person name="Lawrence D.P."/>
            <person name="Travadon R."/>
            <person name="Rolshausen P.E."/>
            <person name="Baumgartner K."/>
        </authorList>
    </citation>
    <scope>NUCLEOTIDE SEQUENCE [LARGE SCALE GENOMIC DNA]</scope>
    <source>
        <strain evidence="10">DA912</strain>
    </source>
</reference>
<keyword evidence="4" id="KW-0547">Nucleotide-binding</keyword>
<evidence type="ECO:0000256" key="3">
    <source>
        <dbReference type="ARBA" id="ARBA00022692"/>
    </source>
</evidence>
<evidence type="ECO:0000313" key="11">
    <source>
        <dbReference type="Proteomes" id="UP000034680"/>
    </source>
</evidence>
<evidence type="ECO:0000256" key="1">
    <source>
        <dbReference type="ARBA" id="ARBA00004141"/>
    </source>
</evidence>
<dbReference type="GO" id="GO:0016020">
    <property type="term" value="C:membrane"/>
    <property type="evidence" value="ECO:0007669"/>
    <property type="project" value="UniProtKB-SubCell"/>
</dbReference>
<dbReference type="STRING" id="1214573.A0A0G2IAL1"/>
<dbReference type="Pfam" id="PF00005">
    <property type="entry name" value="ABC_tran"/>
    <property type="match status" value="1"/>
</dbReference>
<evidence type="ECO:0000256" key="6">
    <source>
        <dbReference type="ARBA" id="ARBA00022989"/>
    </source>
</evidence>
<dbReference type="EMBL" id="LCUC01000108">
    <property type="protein sequence ID" value="KKY36765.1"/>
    <property type="molecule type" value="Genomic_DNA"/>
</dbReference>
<dbReference type="InterPro" id="IPR003439">
    <property type="entry name" value="ABC_transporter-like_ATP-bd"/>
</dbReference>
<gene>
    <name evidence="10" type="ORF">UCDDA912_g03235</name>
</gene>
<protein>
    <submittedName>
        <fullName evidence="10">Putative atp-binding cassette</fullName>
    </submittedName>
</protein>
<name>A0A0G2IAL1_9PEZI</name>
<evidence type="ECO:0000256" key="5">
    <source>
        <dbReference type="ARBA" id="ARBA00022840"/>
    </source>
</evidence>
<sequence length="418" mass="45283">MSQVDTGKILNHFSQDLMFVDMQLPIDLFNTSSELFTALIQIVLITVASLPTLSAVPVLLVVLYIVQHFYLRTSKQLRLQELEAKAGLITKIGETASEAGLSTIRVHGWSDITMSRFLEKLDRSQEPLYLLYSIQRWLQVVLGLVVAGTVVAVLGASVALKMSRTVSAGAMGVAFLNAVTLGETLTQLVIAWTGLETSMGAIARIELLQRQTPVEDGALLKAGPTGRGAGGPGAIKFENVWATYSAGAGVETADSKAEWSLRGVNLNIQPGERIALCGRTGSGKSTLHLALLRMVNIPVGSIFIDGEDHATMSLEALRSSFLVISQDRLESFSTLRKELDPHEAFSDQKIEAVLLECGILDALRNIPGGLAAQRRDCRFSDGEKQLLSVARVILENERDFGAPGSENRIVLLDEITSR</sequence>
<dbReference type="InterPro" id="IPR036640">
    <property type="entry name" value="ABC1_TM_sf"/>
</dbReference>
<dbReference type="InterPro" id="IPR011527">
    <property type="entry name" value="ABC1_TM_dom"/>
</dbReference>
<feature type="domain" description="ABC transmembrane type-1" evidence="9">
    <location>
        <begin position="1"/>
        <end position="197"/>
    </location>
</feature>
<dbReference type="InterPro" id="IPR050173">
    <property type="entry name" value="ABC_transporter_C-like"/>
</dbReference>
<keyword evidence="6 8" id="KW-1133">Transmembrane helix</keyword>
<evidence type="ECO:0000256" key="7">
    <source>
        <dbReference type="ARBA" id="ARBA00023136"/>
    </source>
</evidence>
<comment type="subcellular location">
    <subcellularLocation>
        <location evidence="1">Membrane</location>
        <topology evidence="1">Multi-pass membrane protein</topology>
    </subcellularLocation>
</comment>
<feature type="transmembrane region" description="Helical" evidence="8">
    <location>
        <begin position="137"/>
        <end position="160"/>
    </location>
</feature>